<reference evidence="1 2" key="2">
    <citation type="submission" date="2017-05" db="EMBL/GenBank/DDBJ databases">
        <title>Genome of Chryseobacterium haifense.</title>
        <authorList>
            <person name="Newman J.D."/>
        </authorList>
    </citation>
    <scope>NUCLEOTIDE SEQUENCE [LARGE SCALE GENOMIC DNA]</scope>
    <source>
        <strain evidence="1 2">DSM 19056</strain>
    </source>
</reference>
<evidence type="ECO:0000313" key="2">
    <source>
        <dbReference type="Proteomes" id="UP000197587"/>
    </source>
</evidence>
<comment type="caution">
    <text evidence="1">The sequence shown here is derived from an EMBL/GenBank/DDBJ whole genome shotgun (WGS) entry which is preliminary data.</text>
</comment>
<dbReference type="Gene3D" id="3.40.1660.10">
    <property type="entry name" value="EreA-like (biosynthetic domain)"/>
    <property type="match status" value="1"/>
</dbReference>
<gene>
    <name evidence="1" type="ORF">AP75_13675</name>
</gene>
<dbReference type="AlphaFoldDB" id="A0A246B6I4"/>
<accession>A0A246B6I4</accession>
<keyword evidence="2" id="KW-1185">Reference proteome</keyword>
<evidence type="ECO:0000313" key="1">
    <source>
        <dbReference type="EMBL" id="OWK96974.1"/>
    </source>
</evidence>
<dbReference type="EMBL" id="JASZ02000063">
    <property type="protein sequence ID" value="OWK96974.1"/>
    <property type="molecule type" value="Genomic_DNA"/>
</dbReference>
<protein>
    <recommendedName>
        <fullName evidence="3">Erythromycin esterase</fullName>
    </recommendedName>
</protein>
<dbReference type="RefSeq" id="WP_088264986.1">
    <property type="nucleotide sequence ID" value="NZ_JASZ02000063.1"/>
</dbReference>
<dbReference type="SUPFAM" id="SSF159501">
    <property type="entry name" value="EreA/ChaN-like"/>
    <property type="match status" value="1"/>
</dbReference>
<evidence type="ECO:0008006" key="3">
    <source>
        <dbReference type="Google" id="ProtNLM"/>
    </source>
</evidence>
<name>A0A246B6I4_9FLAO</name>
<sequence length="416" mass="49160">MKIKILVLFIVSIQLAFSQSKTEYLKNNRFDLLNSNFEFPQSNFKIIGFGAYHGSQETEKAENILLENLINKNKVKYYLPETDLGIAYYFNQYLKSGDTILLKDLVRHYGVRVPQEKSIETYNKWKGIKKINDNQPKNNKIQVVGIDIIVTYKYTSKLLIELLKIEKGKYKSYDNLYEMVKIDTTDFSPYYDSYSKNILKNFIVDYENDKTYFNSIANNKIITDNLIENIKLTLKKQDREKTIFDNYLFLSQLYDFKSNPQFVRMGFFHIEKDRESNYPSFFTRLIENNIYKKEEIVSIAGFLTKSRVLWDLKYDANKKYIGYTTEGGYGIGDYWKEYFKGINKLKNNRLSNLTLYHLNNENSPYKKNQTDLMEIKLFLKKSNKNDLKGKTTTDYFDFAILISNSQANKPIEELDK</sequence>
<reference evidence="1 2" key="1">
    <citation type="submission" date="2014-01" db="EMBL/GenBank/DDBJ databases">
        <authorList>
            <consortium name="Genome Consortium for Active Teaching"/>
            <person name="Sontag T.C."/>
            <person name="Newman J.D."/>
        </authorList>
    </citation>
    <scope>NUCLEOTIDE SEQUENCE [LARGE SCALE GENOMIC DNA]</scope>
    <source>
        <strain evidence="1 2">DSM 19056</strain>
    </source>
</reference>
<dbReference type="Proteomes" id="UP000197587">
    <property type="component" value="Unassembled WGS sequence"/>
</dbReference>
<organism evidence="1 2">
    <name type="scientific">Kaistella haifensis DSM 19056</name>
    <dbReference type="NCBI Taxonomy" id="1450526"/>
    <lineage>
        <taxon>Bacteria</taxon>
        <taxon>Pseudomonadati</taxon>
        <taxon>Bacteroidota</taxon>
        <taxon>Flavobacteriia</taxon>
        <taxon>Flavobacteriales</taxon>
        <taxon>Weeksellaceae</taxon>
        <taxon>Chryseobacterium group</taxon>
        <taxon>Kaistella</taxon>
    </lineage>
</organism>
<dbReference type="Gene3D" id="1.20.1440.30">
    <property type="entry name" value="Biosynthetic Protein domain"/>
    <property type="match status" value="1"/>
</dbReference>
<dbReference type="Gene3D" id="3.30.1870.10">
    <property type="entry name" value="EreA-like, domain 2"/>
    <property type="match status" value="1"/>
</dbReference>
<proteinExistence type="predicted"/>